<dbReference type="Pfam" id="PF04143">
    <property type="entry name" value="Sulf_transp"/>
    <property type="match status" value="1"/>
</dbReference>
<feature type="transmembrane region" description="Helical" evidence="9">
    <location>
        <begin position="348"/>
        <end position="367"/>
    </location>
</feature>
<evidence type="ECO:0000256" key="9">
    <source>
        <dbReference type="SAM" id="Phobius"/>
    </source>
</evidence>
<dbReference type="Proteomes" id="UP000218899">
    <property type="component" value="Chromosome"/>
</dbReference>
<evidence type="ECO:0000313" key="11">
    <source>
        <dbReference type="Proteomes" id="UP000218899"/>
    </source>
</evidence>
<comment type="subcellular location">
    <subcellularLocation>
        <location evidence="1">Cell inner membrane</location>
        <topology evidence="1">Multi-pass membrane protein</topology>
    </subcellularLocation>
</comment>
<keyword evidence="4" id="KW-0997">Cell inner membrane</keyword>
<keyword evidence="11" id="KW-1185">Reference proteome</keyword>
<dbReference type="GO" id="GO:0005886">
    <property type="term" value="C:plasma membrane"/>
    <property type="evidence" value="ECO:0007669"/>
    <property type="project" value="UniProtKB-SubCell"/>
</dbReference>
<evidence type="ECO:0000256" key="3">
    <source>
        <dbReference type="ARBA" id="ARBA00022475"/>
    </source>
</evidence>
<dbReference type="RefSeq" id="WP_096462214.1">
    <property type="nucleotide sequence ID" value="NZ_AP014936.1"/>
</dbReference>
<feature type="transmembrane region" description="Helical" evidence="9">
    <location>
        <begin position="278"/>
        <end position="301"/>
    </location>
</feature>
<evidence type="ECO:0000256" key="8">
    <source>
        <dbReference type="ARBA" id="ARBA00035655"/>
    </source>
</evidence>
<dbReference type="OrthoDB" id="9794165at2"/>
<reference evidence="10 11" key="1">
    <citation type="submission" date="2015-08" db="EMBL/GenBank/DDBJ databases">
        <title>Complete genome sequence of Sulfurifustis variabilis.</title>
        <authorList>
            <person name="Miura A."/>
            <person name="Kojima H."/>
            <person name="Fukui M."/>
        </authorList>
    </citation>
    <scope>NUCLEOTIDE SEQUENCE [LARGE SCALE GENOMIC DNA]</scope>
    <source>
        <strain evidence="11">skN76</strain>
    </source>
</reference>
<dbReference type="EMBL" id="AP014936">
    <property type="protein sequence ID" value="BAU49855.1"/>
    <property type="molecule type" value="Genomic_DNA"/>
</dbReference>
<dbReference type="PANTHER" id="PTHR30574">
    <property type="entry name" value="INNER MEMBRANE PROTEIN YEDE"/>
    <property type="match status" value="1"/>
</dbReference>
<keyword evidence="5 9" id="KW-0812">Transmembrane</keyword>
<evidence type="ECO:0000256" key="2">
    <source>
        <dbReference type="ARBA" id="ARBA00022448"/>
    </source>
</evidence>
<evidence type="ECO:0000256" key="1">
    <source>
        <dbReference type="ARBA" id="ARBA00004429"/>
    </source>
</evidence>
<gene>
    <name evidence="10" type="ORF">SVA_3308</name>
</gene>
<dbReference type="PANTHER" id="PTHR30574:SF1">
    <property type="entry name" value="SULPHUR TRANSPORT DOMAIN-CONTAINING PROTEIN"/>
    <property type="match status" value="1"/>
</dbReference>
<proteinExistence type="inferred from homology"/>
<dbReference type="KEGG" id="sva:SVA_3308"/>
<feature type="transmembrane region" description="Helical" evidence="9">
    <location>
        <begin position="123"/>
        <end position="140"/>
    </location>
</feature>
<feature type="transmembrane region" description="Helical" evidence="9">
    <location>
        <begin position="183"/>
        <end position="201"/>
    </location>
</feature>
<evidence type="ECO:0000313" key="10">
    <source>
        <dbReference type="EMBL" id="BAU49855.1"/>
    </source>
</evidence>
<sequence>MAFNIHTQVLLSIFAIAVVMGAVASRTNFCTMGAVSDLVNIGDSTRMRSWLFAIAVALLGVLALEAGGILQIGNSTFPPYRTASFAWIRYLLGGLLFGIGMTLGSGCGNKCFVRIGGGNLKSVVLLVFFAAPAAYLMLWTDLFNTAFMSWMQPTIVELQSYGIRSQELAAIVGGVSGISDAPWLHYGLGLAVGIGLLAFIFKSADFRSSFDGILGGAVIGLAVVAGWWITGGSWGTAWKEFVEFEMVDNPPSRVLVQSYTFISPMGDSVRYLMEPTNFALLNFGIMAVAGVIVGSALYSLVTRKFRFEWFASFKDFLSHAVGGVLMGVGGVLSMGCTVGQAITGVSTLALGSFLTLGSIIFGAALTMKVQYYMLDEQGFWRSVRLGLADLRVLPTPGKPA</sequence>
<feature type="transmembrane region" description="Helical" evidence="9">
    <location>
        <begin position="50"/>
        <end position="72"/>
    </location>
</feature>
<dbReference type="InterPro" id="IPR007272">
    <property type="entry name" value="Sulf_transp_TsuA/YedE"/>
</dbReference>
<evidence type="ECO:0000256" key="6">
    <source>
        <dbReference type="ARBA" id="ARBA00022989"/>
    </source>
</evidence>
<name>A0A1C7AF42_9GAMM</name>
<comment type="similarity">
    <text evidence="8">Belongs to the TsuA/YedE (TC 9.B.102) family.</text>
</comment>
<keyword evidence="6 9" id="KW-1133">Transmembrane helix</keyword>
<evidence type="ECO:0000256" key="5">
    <source>
        <dbReference type="ARBA" id="ARBA00022692"/>
    </source>
</evidence>
<feature type="transmembrane region" description="Helical" evidence="9">
    <location>
        <begin position="321"/>
        <end position="342"/>
    </location>
</feature>
<keyword evidence="3" id="KW-1003">Cell membrane</keyword>
<feature type="transmembrane region" description="Helical" evidence="9">
    <location>
        <begin position="6"/>
        <end position="29"/>
    </location>
</feature>
<feature type="transmembrane region" description="Helical" evidence="9">
    <location>
        <begin position="84"/>
        <end position="103"/>
    </location>
</feature>
<keyword evidence="7 9" id="KW-0472">Membrane</keyword>
<protein>
    <submittedName>
        <fullName evidence="10">Membrane protein</fullName>
    </submittedName>
</protein>
<organism evidence="10 11">
    <name type="scientific">Sulfurifustis variabilis</name>
    <dbReference type="NCBI Taxonomy" id="1675686"/>
    <lineage>
        <taxon>Bacteria</taxon>
        <taxon>Pseudomonadati</taxon>
        <taxon>Pseudomonadota</taxon>
        <taxon>Gammaproteobacteria</taxon>
        <taxon>Acidiferrobacterales</taxon>
        <taxon>Acidiferrobacteraceae</taxon>
        <taxon>Sulfurifustis</taxon>
    </lineage>
</organism>
<keyword evidence="2" id="KW-0813">Transport</keyword>
<evidence type="ECO:0000256" key="4">
    <source>
        <dbReference type="ARBA" id="ARBA00022519"/>
    </source>
</evidence>
<accession>A0A1C7AF42</accession>
<feature type="transmembrane region" description="Helical" evidence="9">
    <location>
        <begin position="213"/>
        <end position="230"/>
    </location>
</feature>
<evidence type="ECO:0000256" key="7">
    <source>
        <dbReference type="ARBA" id="ARBA00023136"/>
    </source>
</evidence>
<dbReference type="AlphaFoldDB" id="A0A1C7AF42"/>